<evidence type="ECO:0000313" key="2">
    <source>
        <dbReference type="Proteomes" id="UP000824890"/>
    </source>
</evidence>
<dbReference type="EMBL" id="JAGKQM010000019">
    <property type="protein sequence ID" value="KAH0858730.1"/>
    <property type="molecule type" value="Genomic_DNA"/>
</dbReference>
<sequence length="41" mass="4645">MEFVGITVLFLNEKIWLGKSNMSRALTSPNKQLESLYVSSL</sequence>
<proteinExistence type="predicted"/>
<comment type="caution">
    <text evidence="1">The sequence shown here is derived from an EMBL/GenBank/DDBJ whole genome shotgun (WGS) entry which is preliminary data.</text>
</comment>
<keyword evidence="2" id="KW-1185">Reference proteome</keyword>
<feature type="non-terminal residue" evidence="1">
    <location>
        <position position="41"/>
    </location>
</feature>
<name>A0ABQ7XS09_BRANA</name>
<evidence type="ECO:0000313" key="1">
    <source>
        <dbReference type="EMBL" id="KAH0858730.1"/>
    </source>
</evidence>
<accession>A0ABQ7XS09</accession>
<organism evidence="1 2">
    <name type="scientific">Brassica napus</name>
    <name type="common">Rape</name>
    <dbReference type="NCBI Taxonomy" id="3708"/>
    <lineage>
        <taxon>Eukaryota</taxon>
        <taxon>Viridiplantae</taxon>
        <taxon>Streptophyta</taxon>
        <taxon>Embryophyta</taxon>
        <taxon>Tracheophyta</taxon>
        <taxon>Spermatophyta</taxon>
        <taxon>Magnoliopsida</taxon>
        <taxon>eudicotyledons</taxon>
        <taxon>Gunneridae</taxon>
        <taxon>Pentapetalae</taxon>
        <taxon>rosids</taxon>
        <taxon>malvids</taxon>
        <taxon>Brassicales</taxon>
        <taxon>Brassicaceae</taxon>
        <taxon>Brassiceae</taxon>
        <taxon>Brassica</taxon>
    </lineage>
</organism>
<protein>
    <submittedName>
        <fullName evidence="1">Uncharacterized protein</fullName>
    </submittedName>
</protein>
<reference evidence="1 2" key="1">
    <citation type="submission" date="2021-05" db="EMBL/GenBank/DDBJ databases">
        <title>Genome Assembly of Synthetic Allotetraploid Brassica napus Reveals Homoeologous Exchanges between Subgenomes.</title>
        <authorList>
            <person name="Davis J.T."/>
        </authorList>
    </citation>
    <scope>NUCLEOTIDE SEQUENCE [LARGE SCALE GENOMIC DNA]</scope>
    <source>
        <strain evidence="2">cv. Da-Ae</strain>
        <tissue evidence="1">Seedling</tissue>
    </source>
</reference>
<dbReference type="Proteomes" id="UP000824890">
    <property type="component" value="Unassembled WGS sequence"/>
</dbReference>
<gene>
    <name evidence="1" type="ORF">HID58_086991</name>
</gene>